<gene>
    <name evidence="2" type="ORF">PHISCL_08220</name>
</gene>
<dbReference type="EMBL" id="MVGC01000405">
    <property type="protein sequence ID" value="RJE19443.1"/>
    <property type="molecule type" value="Genomic_DNA"/>
</dbReference>
<feature type="region of interest" description="Disordered" evidence="1">
    <location>
        <begin position="1"/>
        <end position="69"/>
    </location>
</feature>
<evidence type="ECO:0000256" key="1">
    <source>
        <dbReference type="SAM" id="MobiDB-lite"/>
    </source>
</evidence>
<name>A0A3A2ZB21_9EURO</name>
<organism evidence="2 3">
    <name type="scientific">Aspergillus sclerotialis</name>
    <dbReference type="NCBI Taxonomy" id="2070753"/>
    <lineage>
        <taxon>Eukaryota</taxon>
        <taxon>Fungi</taxon>
        <taxon>Dikarya</taxon>
        <taxon>Ascomycota</taxon>
        <taxon>Pezizomycotina</taxon>
        <taxon>Eurotiomycetes</taxon>
        <taxon>Eurotiomycetidae</taxon>
        <taxon>Eurotiales</taxon>
        <taxon>Aspergillaceae</taxon>
        <taxon>Aspergillus</taxon>
        <taxon>Aspergillus subgen. Polypaecilum</taxon>
    </lineage>
</organism>
<proteinExistence type="predicted"/>
<dbReference type="Proteomes" id="UP000266188">
    <property type="component" value="Unassembled WGS sequence"/>
</dbReference>
<reference evidence="3" key="1">
    <citation type="submission" date="2017-02" db="EMBL/GenBank/DDBJ databases">
        <authorList>
            <person name="Tafer H."/>
            <person name="Lopandic K."/>
        </authorList>
    </citation>
    <scope>NUCLEOTIDE SEQUENCE [LARGE SCALE GENOMIC DNA]</scope>
    <source>
        <strain evidence="3">CBS 366.77</strain>
    </source>
</reference>
<feature type="compositionally biased region" description="Polar residues" evidence="1">
    <location>
        <begin position="44"/>
        <end position="58"/>
    </location>
</feature>
<keyword evidence="3" id="KW-1185">Reference proteome</keyword>
<sequence length="69" mass="7117">MCGGAKDDQSGLDNDNDNDNGETPALDAEEEKETEIVAPWLSAIESSGENQPGSQSPVTLVLPGTSVDA</sequence>
<evidence type="ECO:0000313" key="2">
    <source>
        <dbReference type="EMBL" id="RJE19443.1"/>
    </source>
</evidence>
<comment type="caution">
    <text evidence="2">The sequence shown here is derived from an EMBL/GenBank/DDBJ whole genome shotgun (WGS) entry which is preliminary data.</text>
</comment>
<accession>A0A3A2ZB21</accession>
<evidence type="ECO:0000313" key="3">
    <source>
        <dbReference type="Proteomes" id="UP000266188"/>
    </source>
</evidence>
<dbReference type="AlphaFoldDB" id="A0A3A2ZB21"/>
<protein>
    <submittedName>
        <fullName evidence="2">Uncharacterized protein</fullName>
    </submittedName>
</protein>